<keyword evidence="2" id="KW-0813">Transport</keyword>
<dbReference type="RefSeq" id="WP_116226242.1">
    <property type="nucleotide sequence ID" value="NZ_AP018437.1"/>
</dbReference>
<dbReference type="Pfam" id="PF00496">
    <property type="entry name" value="SBP_bac_5"/>
    <property type="match status" value="1"/>
</dbReference>
<keyword evidence="7" id="KW-1185">Reference proteome</keyword>
<dbReference type="GO" id="GO:1904680">
    <property type="term" value="F:peptide transmembrane transporter activity"/>
    <property type="evidence" value="ECO:0007669"/>
    <property type="project" value="TreeGrafter"/>
</dbReference>
<dbReference type="PIRSF" id="PIRSF002741">
    <property type="entry name" value="MppA"/>
    <property type="match status" value="1"/>
</dbReference>
<dbReference type="GO" id="GO:0043190">
    <property type="term" value="C:ATP-binding cassette (ABC) transporter complex"/>
    <property type="evidence" value="ECO:0007669"/>
    <property type="project" value="InterPro"/>
</dbReference>
<dbReference type="Proteomes" id="UP000256388">
    <property type="component" value="Unassembled WGS sequence"/>
</dbReference>
<dbReference type="SUPFAM" id="SSF53850">
    <property type="entry name" value="Periplasmic binding protein-like II"/>
    <property type="match status" value="1"/>
</dbReference>
<reference evidence="6 7" key="1">
    <citation type="submission" date="2018-08" db="EMBL/GenBank/DDBJ databases">
        <title>Genomic Encyclopedia of Type Strains, Phase IV (KMG-IV): sequencing the most valuable type-strain genomes for metagenomic binning, comparative biology and taxonomic classification.</title>
        <authorList>
            <person name="Goeker M."/>
        </authorList>
    </citation>
    <scope>NUCLEOTIDE SEQUENCE [LARGE SCALE GENOMIC DNA]</scope>
    <source>
        <strain evidence="6 7">DSM 23923</strain>
    </source>
</reference>
<dbReference type="AlphaFoldDB" id="A0A347ZPV8"/>
<comment type="similarity">
    <text evidence="1">Belongs to the bacterial solute-binding protein 5 family.</text>
</comment>
<sequence>MKIKRLRVPLSLAIILLLSACQNIGLFEPTATPIPPTPTPLPPSELTICLGTEPESLYPYALSSETARDIVQVIYPGPFAQTDGSISPVIIKSMPDYSNGGASFTPVTVREGDQVVNIYGELIVLQSGAQVFPSGCTSPDCAITWDGTTEIQMDQPVVNFTLVDKLTWSDGQAVTAADSVYSFELAADEDTPVSKIYTNLTASYTATDDTTLQWIGKPGLVTTDLENFFWLPLPQHLWGDLSAAELLDSDLASQSPLGWGPYQLDEWAAGDHMRLSKNPYYFRAADGLPQYDYLNLKFISSGDIGAASDGTCDIVASDALALDQVVSNAANLANSDYQLRQSNSDQIEFLAFGITPASYDDTYYPYGADRPDIFGDVNTRKAMAFCIDRQGILAELTGGLVGVSDSYLSSDNSLLNGLALSQYPYDPEQGKALLQEVGWQDYDQNPATPLTMISTTTRVPYGTNFVITLYTSQSPLRAAIAQKIADDLMNCGIQVTVEQQALADLYKPGPDGLVFGRSFDLALMSMSIGSQPDCELFTTEEIPNADNNWIGMNTGGSNFIGYTSTAYDTACGAARTAGLDQAAYTREIQNTLLDLSSELPFIPLFHHQNFLLVKNNLCADEGLNSLEKILSSIDTFSPNIICN</sequence>
<evidence type="ECO:0000256" key="1">
    <source>
        <dbReference type="ARBA" id="ARBA00005695"/>
    </source>
</evidence>
<accession>A0A347ZPV8</accession>
<evidence type="ECO:0000256" key="3">
    <source>
        <dbReference type="ARBA" id="ARBA00022729"/>
    </source>
</evidence>
<evidence type="ECO:0000313" key="7">
    <source>
        <dbReference type="Proteomes" id="UP000256388"/>
    </source>
</evidence>
<feature type="domain" description="Solute-binding protein family 5" evidence="5">
    <location>
        <begin position="150"/>
        <end position="531"/>
    </location>
</feature>
<organism evidence="6 7">
    <name type="scientific">Pelolinea submarina</name>
    <dbReference type="NCBI Taxonomy" id="913107"/>
    <lineage>
        <taxon>Bacteria</taxon>
        <taxon>Bacillati</taxon>
        <taxon>Chloroflexota</taxon>
        <taxon>Anaerolineae</taxon>
        <taxon>Anaerolineales</taxon>
        <taxon>Anaerolineaceae</taxon>
        <taxon>Pelolinea</taxon>
    </lineage>
</organism>
<dbReference type="InterPro" id="IPR000914">
    <property type="entry name" value="SBP_5_dom"/>
</dbReference>
<comment type="caution">
    <text evidence="6">The sequence shown here is derived from an EMBL/GenBank/DDBJ whole genome shotgun (WGS) entry which is preliminary data.</text>
</comment>
<dbReference type="EMBL" id="QUMS01000006">
    <property type="protein sequence ID" value="REG04646.1"/>
    <property type="molecule type" value="Genomic_DNA"/>
</dbReference>
<dbReference type="InterPro" id="IPR039424">
    <property type="entry name" value="SBP_5"/>
</dbReference>
<dbReference type="Gene3D" id="3.40.190.10">
    <property type="entry name" value="Periplasmic binding protein-like II"/>
    <property type="match status" value="1"/>
</dbReference>
<proteinExistence type="inferred from homology"/>
<evidence type="ECO:0000259" key="5">
    <source>
        <dbReference type="Pfam" id="PF00496"/>
    </source>
</evidence>
<dbReference type="InterPro" id="IPR030678">
    <property type="entry name" value="Peptide/Ni-bd"/>
</dbReference>
<dbReference type="PROSITE" id="PS51257">
    <property type="entry name" value="PROKAR_LIPOPROTEIN"/>
    <property type="match status" value="1"/>
</dbReference>
<dbReference type="OrthoDB" id="9772924at2"/>
<dbReference type="PANTHER" id="PTHR30290:SF9">
    <property type="entry name" value="OLIGOPEPTIDE-BINDING PROTEIN APPA"/>
    <property type="match status" value="1"/>
</dbReference>
<evidence type="ECO:0000256" key="2">
    <source>
        <dbReference type="ARBA" id="ARBA00022448"/>
    </source>
</evidence>
<evidence type="ECO:0000256" key="4">
    <source>
        <dbReference type="SAM" id="SignalP"/>
    </source>
</evidence>
<dbReference type="GO" id="GO:0042597">
    <property type="term" value="C:periplasmic space"/>
    <property type="evidence" value="ECO:0007669"/>
    <property type="project" value="UniProtKB-ARBA"/>
</dbReference>
<dbReference type="GO" id="GO:0015833">
    <property type="term" value="P:peptide transport"/>
    <property type="evidence" value="ECO:0007669"/>
    <property type="project" value="TreeGrafter"/>
</dbReference>
<dbReference type="PANTHER" id="PTHR30290">
    <property type="entry name" value="PERIPLASMIC BINDING COMPONENT OF ABC TRANSPORTER"/>
    <property type="match status" value="1"/>
</dbReference>
<name>A0A347ZPV8_9CHLR</name>
<keyword evidence="3 4" id="KW-0732">Signal</keyword>
<protein>
    <submittedName>
        <fullName evidence="6">Peptide/nickel transport system substrate-binding protein</fullName>
    </submittedName>
</protein>
<feature type="signal peptide" evidence="4">
    <location>
        <begin position="1"/>
        <end position="20"/>
    </location>
</feature>
<feature type="chain" id="PRO_5030063574" evidence="4">
    <location>
        <begin position="21"/>
        <end position="643"/>
    </location>
</feature>
<dbReference type="Gene3D" id="3.10.105.10">
    <property type="entry name" value="Dipeptide-binding Protein, Domain 3"/>
    <property type="match status" value="1"/>
</dbReference>
<evidence type="ECO:0000313" key="6">
    <source>
        <dbReference type="EMBL" id="REG04646.1"/>
    </source>
</evidence>
<gene>
    <name evidence="6" type="ORF">DFR64_2994</name>
</gene>